<gene>
    <name evidence="1" type="ORF">SDC9_187020</name>
</gene>
<proteinExistence type="predicted"/>
<sequence>MHSDDKHMYQLIADIGKYFYTRIVIDNFSADPKGTFIVDDKVDANLIPLISSAVDCGALIMCTPQKSGLRTSVRGQRFRISFMLAPQMKLPLRTLPPIALSTILDSYAKQNRTYTNELSLFKFWGDEDENTIN</sequence>
<protein>
    <submittedName>
        <fullName evidence="1">Uncharacterized protein</fullName>
    </submittedName>
</protein>
<dbReference type="AlphaFoldDB" id="A0A645HM20"/>
<dbReference type="EMBL" id="VSSQ01095341">
    <property type="protein sequence ID" value="MPN39492.1"/>
    <property type="molecule type" value="Genomic_DNA"/>
</dbReference>
<accession>A0A645HM20</accession>
<dbReference type="InterPro" id="IPR056955">
    <property type="entry name" value="ORC-CDC6-like"/>
</dbReference>
<evidence type="ECO:0000313" key="1">
    <source>
        <dbReference type="EMBL" id="MPN39492.1"/>
    </source>
</evidence>
<reference evidence="1" key="1">
    <citation type="submission" date="2019-08" db="EMBL/GenBank/DDBJ databases">
        <authorList>
            <person name="Kucharzyk K."/>
            <person name="Murdoch R.W."/>
            <person name="Higgins S."/>
            <person name="Loffler F."/>
        </authorList>
    </citation>
    <scope>NUCLEOTIDE SEQUENCE</scope>
</reference>
<name>A0A645HM20_9ZZZZ</name>
<dbReference type="Pfam" id="PF24389">
    <property type="entry name" value="ORC-CDC6-like"/>
    <property type="match status" value="1"/>
</dbReference>
<organism evidence="1">
    <name type="scientific">bioreactor metagenome</name>
    <dbReference type="NCBI Taxonomy" id="1076179"/>
    <lineage>
        <taxon>unclassified sequences</taxon>
        <taxon>metagenomes</taxon>
        <taxon>ecological metagenomes</taxon>
    </lineage>
</organism>
<comment type="caution">
    <text evidence="1">The sequence shown here is derived from an EMBL/GenBank/DDBJ whole genome shotgun (WGS) entry which is preliminary data.</text>
</comment>